<proteinExistence type="predicted"/>
<dbReference type="Proteomes" id="UP000294933">
    <property type="component" value="Unassembled WGS sequence"/>
</dbReference>
<feature type="compositionally biased region" description="Polar residues" evidence="1">
    <location>
        <begin position="183"/>
        <end position="195"/>
    </location>
</feature>
<keyword evidence="2" id="KW-0732">Signal</keyword>
<evidence type="ECO:0008006" key="5">
    <source>
        <dbReference type="Google" id="ProtNLM"/>
    </source>
</evidence>
<evidence type="ECO:0000313" key="4">
    <source>
        <dbReference type="Proteomes" id="UP000294933"/>
    </source>
</evidence>
<dbReference type="AlphaFoldDB" id="A0A4Y7PXR8"/>
<evidence type="ECO:0000256" key="1">
    <source>
        <dbReference type="SAM" id="MobiDB-lite"/>
    </source>
</evidence>
<dbReference type="STRING" id="50990.A0A4Y7PXR8"/>
<protein>
    <recommendedName>
        <fullName evidence="5">WH2 domain-containing protein</fullName>
    </recommendedName>
</protein>
<evidence type="ECO:0000256" key="2">
    <source>
        <dbReference type="SAM" id="SignalP"/>
    </source>
</evidence>
<feature type="region of interest" description="Disordered" evidence="1">
    <location>
        <begin position="149"/>
        <end position="220"/>
    </location>
</feature>
<feature type="region of interest" description="Disordered" evidence="1">
    <location>
        <begin position="44"/>
        <end position="109"/>
    </location>
</feature>
<accession>A0A4Y7PXR8</accession>
<evidence type="ECO:0000313" key="3">
    <source>
        <dbReference type="EMBL" id="TDL20194.1"/>
    </source>
</evidence>
<feature type="compositionally biased region" description="Polar residues" evidence="1">
    <location>
        <begin position="210"/>
        <end position="220"/>
    </location>
</feature>
<dbReference type="EMBL" id="ML170190">
    <property type="protein sequence ID" value="TDL20194.1"/>
    <property type="molecule type" value="Genomic_DNA"/>
</dbReference>
<name>A0A4Y7PXR8_9AGAM</name>
<keyword evidence="4" id="KW-1185">Reference proteome</keyword>
<dbReference type="PRINTS" id="PR01217">
    <property type="entry name" value="PRICHEXTENSN"/>
</dbReference>
<feature type="chain" id="PRO_5021493202" description="WH2 domain-containing protein" evidence="2">
    <location>
        <begin position="22"/>
        <end position="220"/>
    </location>
</feature>
<organism evidence="3 4">
    <name type="scientific">Rickenella mellea</name>
    <dbReference type="NCBI Taxonomy" id="50990"/>
    <lineage>
        <taxon>Eukaryota</taxon>
        <taxon>Fungi</taxon>
        <taxon>Dikarya</taxon>
        <taxon>Basidiomycota</taxon>
        <taxon>Agaricomycotina</taxon>
        <taxon>Agaricomycetes</taxon>
        <taxon>Hymenochaetales</taxon>
        <taxon>Rickenellaceae</taxon>
        <taxon>Rickenella</taxon>
    </lineage>
</organism>
<reference evidence="3 4" key="1">
    <citation type="submission" date="2018-06" db="EMBL/GenBank/DDBJ databases">
        <title>A transcriptomic atlas of mushroom development highlights an independent origin of complex multicellularity.</title>
        <authorList>
            <consortium name="DOE Joint Genome Institute"/>
            <person name="Krizsan K."/>
            <person name="Almasi E."/>
            <person name="Merenyi Z."/>
            <person name="Sahu N."/>
            <person name="Viragh M."/>
            <person name="Koszo T."/>
            <person name="Mondo S."/>
            <person name="Kiss B."/>
            <person name="Balint B."/>
            <person name="Kues U."/>
            <person name="Barry K."/>
            <person name="Hegedus J.C."/>
            <person name="Henrissat B."/>
            <person name="Johnson J."/>
            <person name="Lipzen A."/>
            <person name="Ohm R."/>
            <person name="Nagy I."/>
            <person name="Pangilinan J."/>
            <person name="Yan J."/>
            <person name="Xiong Y."/>
            <person name="Grigoriev I.V."/>
            <person name="Hibbett D.S."/>
            <person name="Nagy L.G."/>
        </authorList>
    </citation>
    <scope>NUCLEOTIDE SEQUENCE [LARGE SCALE GENOMIC DNA]</scope>
    <source>
        <strain evidence="3 4">SZMC22713</strain>
    </source>
</reference>
<dbReference type="VEuPathDB" id="FungiDB:BD410DRAFT_841539"/>
<sequence length="220" mass="21292">MNNLRRLYVLVTLLGALGVLGAPVDVNGDSGYLDVANALSVRRVSGPRPLPKPSTPKPPAVSPPPVPPKPVSPPKATAPPPPPPSKPATPPAAPSPPPNVTPAAIPPAASPVASGGGGLLDNGLGKVATALGIINDLGGATSVIGNLIPQAPASTPTAIPSPDGVESVDGASTDSVVEPTDAASDSASVSPTDSVSPDAAPTDSPIVATPTDSVFATASV</sequence>
<feature type="signal peptide" evidence="2">
    <location>
        <begin position="1"/>
        <end position="21"/>
    </location>
</feature>
<feature type="compositionally biased region" description="Pro residues" evidence="1">
    <location>
        <begin position="48"/>
        <end position="109"/>
    </location>
</feature>
<feature type="compositionally biased region" description="Low complexity" evidence="1">
    <location>
        <begin position="149"/>
        <end position="162"/>
    </location>
</feature>
<gene>
    <name evidence="3" type="ORF">BD410DRAFT_841539</name>
</gene>